<dbReference type="InterPro" id="IPR042087">
    <property type="entry name" value="DNA_pol_B_thumb"/>
</dbReference>
<evidence type="ECO:0000259" key="7">
    <source>
        <dbReference type="Pfam" id="PF00136"/>
    </source>
</evidence>
<dbReference type="GO" id="GO:0016035">
    <property type="term" value="C:zeta DNA polymerase complex"/>
    <property type="evidence" value="ECO:0007669"/>
    <property type="project" value="InterPro"/>
</dbReference>
<feature type="compositionally biased region" description="Polar residues" evidence="6">
    <location>
        <begin position="151"/>
        <end position="178"/>
    </location>
</feature>
<evidence type="ECO:0000256" key="3">
    <source>
        <dbReference type="ARBA" id="ARBA00022695"/>
    </source>
</evidence>
<comment type="similarity">
    <text evidence="1 5">Belongs to the DNA polymerase type-B family.</text>
</comment>
<evidence type="ECO:0000313" key="8">
    <source>
        <dbReference type="EMBL" id="GMH69013.1"/>
    </source>
</evidence>
<dbReference type="GO" id="GO:0003887">
    <property type="term" value="F:DNA-directed DNA polymerase activity"/>
    <property type="evidence" value="ECO:0007669"/>
    <property type="project" value="UniProtKB-KW"/>
</dbReference>
<dbReference type="InterPro" id="IPR023211">
    <property type="entry name" value="DNA_pol_palm_dom_sf"/>
</dbReference>
<comment type="catalytic activity">
    <reaction evidence="5">
        <text>DNA(n) + a 2'-deoxyribonucleoside 5'-triphosphate = DNA(n+1) + diphosphate</text>
        <dbReference type="Rhea" id="RHEA:22508"/>
        <dbReference type="Rhea" id="RHEA-COMP:17339"/>
        <dbReference type="Rhea" id="RHEA-COMP:17340"/>
        <dbReference type="ChEBI" id="CHEBI:33019"/>
        <dbReference type="ChEBI" id="CHEBI:61560"/>
        <dbReference type="ChEBI" id="CHEBI:173112"/>
        <dbReference type="EC" id="2.7.7.7"/>
    </reaction>
</comment>
<dbReference type="InterPro" id="IPR006172">
    <property type="entry name" value="DNA-dir_DNA_pol_B"/>
</dbReference>
<dbReference type="InterPro" id="IPR006134">
    <property type="entry name" value="DNA-dir_DNA_pol_B_multi_dom"/>
</dbReference>
<proteinExistence type="inferred from homology"/>
<keyword evidence="4 5" id="KW-0239">DNA-directed DNA polymerase</keyword>
<dbReference type="Proteomes" id="UP001165082">
    <property type="component" value="Unassembled WGS sequence"/>
</dbReference>
<feature type="region of interest" description="Disordered" evidence="6">
    <location>
        <begin position="1"/>
        <end position="27"/>
    </location>
</feature>
<gene>
    <name evidence="8" type="ORF">TrRE_jg3755</name>
</gene>
<sequence length="1144" mass="126913">MTGLTQGAFTQARPSLGYEDDEDEVEGNEVVDVDEELEEGGDWWKRRSALYDFDDEEEEEEGEEEEEDYYVEMKSQGYLTQDFQDFQQEIPTTQQSMDEPLTSQTPTSAYLELGDGVITIGRRMPTRGEIKIWRKDRKAKWRTRAEEDAIDSNSGKRIRTPSSDRPNSMVSPPSSTKSGNKDWNIRRSQAPLTANEEGRGLSDDIGHQGGLLHFQGQGGVNKKATGSVVKILTVEIHTTIRCSDSGVYLTPDVACDEVRCCCWVLSVDKGTGDDIIVADRGCVQVKTDGDKWTKREGVEVKNGRDYAVEEVDSEKSLLLRVVGIIQHQDPDIVMSWDTLDAGLGYMLDRGDRLIPHIDMAKLIGRMPKISAGANRLGDEWMDKTGPGGRTAAIVGRVGICAWRVMSSEVKHPNVSFLPACVGMILGEKLPWHDRGTLVKWWGEGGGRERFRVTGWCMRNAESVVRLLDKLDVVGRTSEGSRLCCTDFSQMLPGIRGSQYKVEGVLQRALLTIGNGHALSPSSQQQQLLPASNPSNLPNVGYLFASPSKADIRNMEALESIPLVLEPESGFYHDPVVVCDFTALYPSIVIAYNLCYSTCAGKIDYRSILRGAEARTTGRVGIMEVPHESVRKVLRNHIFSNPDGAVITPSGSIFVQPSVRQGVLPRILSELLSTRAMIKRCQKAYKNSKSVPGGVIRTLEAKQLALKFISNVTYGYTSATFSGRCCCPLVADAIVEIARRTLAGAKVKAEELGRGERWTGAKVVYGDTDSLFICLPGRTVGEAFDFGEEFCKSVTESNPPPVHLKLEKVYSSCMLQTKKKYCGMKFESRGQREGVWEAKGIETIRKDQCRLTQKLLRGALMTLFKYHNVEKLKQYLERQWTKLLAGKLPVSDFILSGRVRAQYREGGETVTAALVQRLSEKDPLIRNVRNKARIEYVIVAMPGTTGYRIKHGVRTPLELIEGGDNLVVHTAYYATRQLNSALDRAFRLPPYNLNIASWFDNCPKPRKAASFWPAKTGSSTIFHFFGSDTCCMCGAKTMAQGSNKAVVCDRCNGDTAIGGVSLGFARLRRATKEGSRLAKVCSDCNGCINERGFAYDRGGGKGVKLPLANCLNTDCETFHKRHKYREMELEAEAICNAFNVLQLQF</sequence>
<dbReference type="Gene3D" id="1.10.287.690">
    <property type="entry name" value="Helix hairpin bin"/>
    <property type="match status" value="1"/>
</dbReference>
<dbReference type="PANTHER" id="PTHR45812:SF1">
    <property type="entry name" value="DNA POLYMERASE ZETA CATALYTIC SUBUNIT"/>
    <property type="match status" value="1"/>
</dbReference>
<keyword evidence="9" id="KW-1185">Reference proteome</keyword>
<dbReference type="SUPFAM" id="SSF56672">
    <property type="entry name" value="DNA/RNA polymerases"/>
    <property type="match status" value="1"/>
</dbReference>
<reference evidence="8" key="1">
    <citation type="submission" date="2022-07" db="EMBL/GenBank/DDBJ databases">
        <title>Genome analysis of Parmales, a sister group of diatoms, reveals the evolutionary specialization of diatoms from phago-mixotrophs to photoautotrophs.</title>
        <authorList>
            <person name="Ban H."/>
            <person name="Sato S."/>
            <person name="Yoshikawa S."/>
            <person name="Kazumasa Y."/>
            <person name="Nakamura Y."/>
            <person name="Ichinomiya M."/>
            <person name="Saitoh K."/>
            <person name="Sato N."/>
            <person name="Blanc-Mathieu R."/>
            <person name="Endo H."/>
            <person name="Kuwata A."/>
            <person name="Ogata H."/>
        </authorList>
    </citation>
    <scope>NUCLEOTIDE SEQUENCE</scope>
</reference>
<keyword evidence="3 5" id="KW-0548">Nucleotidyltransferase</keyword>
<keyword evidence="5" id="KW-0238">DNA-binding</keyword>
<dbReference type="InterPro" id="IPR012337">
    <property type="entry name" value="RNaseH-like_sf"/>
</dbReference>
<dbReference type="GO" id="GO:0003677">
    <property type="term" value="F:DNA binding"/>
    <property type="evidence" value="ECO:0007669"/>
    <property type="project" value="UniProtKB-KW"/>
</dbReference>
<evidence type="ECO:0000256" key="4">
    <source>
        <dbReference type="ARBA" id="ARBA00022932"/>
    </source>
</evidence>
<dbReference type="PANTHER" id="PTHR45812">
    <property type="entry name" value="DNA POLYMERASE ZETA CATALYTIC SUBUNIT"/>
    <property type="match status" value="1"/>
</dbReference>
<dbReference type="GO" id="GO:0000724">
    <property type="term" value="P:double-strand break repair via homologous recombination"/>
    <property type="evidence" value="ECO:0007669"/>
    <property type="project" value="TreeGrafter"/>
</dbReference>
<dbReference type="Pfam" id="PF00136">
    <property type="entry name" value="DNA_pol_B"/>
    <property type="match status" value="1"/>
</dbReference>
<dbReference type="GO" id="GO:0006260">
    <property type="term" value="P:DNA replication"/>
    <property type="evidence" value="ECO:0007669"/>
    <property type="project" value="UniProtKB-KW"/>
</dbReference>
<feature type="compositionally biased region" description="Acidic residues" evidence="6">
    <location>
        <begin position="18"/>
        <end position="27"/>
    </location>
</feature>
<dbReference type="InterPro" id="IPR036397">
    <property type="entry name" value="RNaseH_sf"/>
</dbReference>
<dbReference type="SMART" id="SM00486">
    <property type="entry name" value="POLBc"/>
    <property type="match status" value="1"/>
</dbReference>
<dbReference type="SUPFAM" id="SSF53098">
    <property type="entry name" value="Ribonuclease H-like"/>
    <property type="match status" value="1"/>
</dbReference>
<comment type="caution">
    <text evidence="8">The sequence shown here is derived from an EMBL/GenBank/DDBJ whole genome shotgun (WGS) entry which is preliminary data.</text>
</comment>
<dbReference type="InterPro" id="IPR030559">
    <property type="entry name" value="PolZ_Rev3"/>
</dbReference>
<dbReference type="Gene3D" id="3.90.1600.10">
    <property type="entry name" value="Palm domain of DNA polymerase"/>
    <property type="match status" value="1"/>
</dbReference>
<dbReference type="GO" id="GO:0005634">
    <property type="term" value="C:nucleus"/>
    <property type="evidence" value="ECO:0007669"/>
    <property type="project" value="TreeGrafter"/>
</dbReference>
<keyword evidence="2 5" id="KW-0808">Transferase</keyword>
<feature type="region of interest" description="Disordered" evidence="6">
    <location>
        <begin position="143"/>
        <end position="186"/>
    </location>
</feature>
<evidence type="ECO:0000313" key="9">
    <source>
        <dbReference type="Proteomes" id="UP001165082"/>
    </source>
</evidence>
<dbReference type="InterPro" id="IPR043502">
    <property type="entry name" value="DNA/RNA_pol_sf"/>
</dbReference>
<dbReference type="GO" id="GO:0000166">
    <property type="term" value="F:nucleotide binding"/>
    <property type="evidence" value="ECO:0007669"/>
    <property type="project" value="InterPro"/>
</dbReference>
<evidence type="ECO:0000256" key="1">
    <source>
        <dbReference type="ARBA" id="ARBA00005755"/>
    </source>
</evidence>
<name>A0A9W7EAK7_9STRA</name>
<dbReference type="PRINTS" id="PR00106">
    <property type="entry name" value="DNAPOLB"/>
</dbReference>
<feature type="compositionally biased region" description="Polar residues" evidence="6">
    <location>
        <begin position="1"/>
        <end position="13"/>
    </location>
</feature>
<dbReference type="EC" id="2.7.7.7" evidence="5"/>
<dbReference type="EMBL" id="BRXZ01001349">
    <property type="protein sequence ID" value="GMH69013.1"/>
    <property type="molecule type" value="Genomic_DNA"/>
</dbReference>
<dbReference type="OrthoDB" id="2414538at2759"/>
<evidence type="ECO:0000256" key="5">
    <source>
        <dbReference type="RuleBase" id="RU000442"/>
    </source>
</evidence>
<dbReference type="Gene3D" id="1.10.132.60">
    <property type="entry name" value="DNA polymerase family B, C-terminal domain"/>
    <property type="match status" value="1"/>
</dbReference>
<evidence type="ECO:0000256" key="2">
    <source>
        <dbReference type="ARBA" id="ARBA00022679"/>
    </source>
</evidence>
<dbReference type="PROSITE" id="PS00116">
    <property type="entry name" value="DNA_POLYMERASE_B"/>
    <property type="match status" value="1"/>
</dbReference>
<dbReference type="InterPro" id="IPR017964">
    <property type="entry name" value="DNA-dir_DNA_pol_B_CS"/>
</dbReference>
<protein>
    <recommendedName>
        <fullName evidence="5">DNA polymerase</fullName>
        <ecNumber evidence="5">2.7.7.7</ecNumber>
    </recommendedName>
</protein>
<dbReference type="GO" id="GO:0042276">
    <property type="term" value="P:error-prone translesion synthesis"/>
    <property type="evidence" value="ECO:0007669"/>
    <property type="project" value="TreeGrafter"/>
</dbReference>
<keyword evidence="5" id="KW-0235">DNA replication</keyword>
<dbReference type="AlphaFoldDB" id="A0A9W7EAK7"/>
<organism evidence="8 9">
    <name type="scientific">Triparma retinervis</name>
    <dbReference type="NCBI Taxonomy" id="2557542"/>
    <lineage>
        <taxon>Eukaryota</taxon>
        <taxon>Sar</taxon>
        <taxon>Stramenopiles</taxon>
        <taxon>Ochrophyta</taxon>
        <taxon>Bolidophyceae</taxon>
        <taxon>Parmales</taxon>
        <taxon>Triparmaceae</taxon>
        <taxon>Triparma</taxon>
    </lineage>
</organism>
<evidence type="ECO:0000256" key="6">
    <source>
        <dbReference type="SAM" id="MobiDB-lite"/>
    </source>
</evidence>
<dbReference type="Gene3D" id="3.30.420.10">
    <property type="entry name" value="Ribonuclease H-like superfamily/Ribonuclease H"/>
    <property type="match status" value="1"/>
</dbReference>
<accession>A0A9W7EAK7</accession>
<feature type="domain" description="DNA-directed DNA polymerase family B multifunctional" evidence="7">
    <location>
        <begin position="562"/>
        <end position="985"/>
    </location>
</feature>